<keyword evidence="5" id="KW-1185">Reference proteome</keyword>
<evidence type="ECO:0000256" key="1">
    <source>
        <dbReference type="ARBA" id="ARBA00008839"/>
    </source>
</evidence>
<dbReference type="EMBL" id="OU895878">
    <property type="protein sequence ID" value="CAG9804356.1"/>
    <property type="molecule type" value="Genomic_DNA"/>
</dbReference>
<reference evidence="4" key="1">
    <citation type="submission" date="2022-01" db="EMBL/GenBank/DDBJ databases">
        <authorList>
            <person name="King R."/>
        </authorList>
    </citation>
    <scope>NUCLEOTIDE SEQUENCE</scope>
</reference>
<dbReference type="GO" id="GO:0023052">
    <property type="term" value="P:signaling"/>
    <property type="evidence" value="ECO:0007669"/>
    <property type="project" value="InterPro"/>
</dbReference>
<keyword evidence="2" id="KW-0175">Coiled coil</keyword>
<dbReference type="Proteomes" id="UP001153620">
    <property type="component" value="Chromosome 2"/>
</dbReference>
<dbReference type="InterPro" id="IPR005026">
    <property type="entry name" value="SAPAP"/>
</dbReference>
<organism evidence="4 5">
    <name type="scientific">Chironomus riparius</name>
    <dbReference type="NCBI Taxonomy" id="315576"/>
    <lineage>
        <taxon>Eukaryota</taxon>
        <taxon>Metazoa</taxon>
        <taxon>Ecdysozoa</taxon>
        <taxon>Arthropoda</taxon>
        <taxon>Hexapoda</taxon>
        <taxon>Insecta</taxon>
        <taxon>Pterygota</taxon>
        <taxon>Neoptera</taxon>
        <taxon>Endopterygota</taxon>
        <taxon>Diptera</taxon>
        <taxon>Nematocera</taxon>
        <taxon>Chironomoidea</taxon>
        <taxon>Chironomidae</taxon>
        <taxon>Chironominae</taxon>
        <taxon>Chironomus</taxon>
    </lineage>
</organism>
<protein>
    <submittedName>
        <fullName evidence="4">Uncharacterized protein</fullName>
    </submittedName>
</protein>
<accession>A0A9N9RXG5</accession>
<comment type="similarity">
    <text evidence="1">Belongs to the SAPAP family.</text>
</comment>
<proteinExistence type="inferred from homology"/>
<feature type="region of interest" description="Disordered" evidence="3">
    <location>
        <begin position="248"/>
        <end position="268"/>
    </location>
</feature>
<feature type="region of interest" description="Disordered" evidence="3">
    <location>
        <begin position="297"/>
        <end position="319"/>
    </location>
</feature>
<feature type="compositionally biased region" description="Polar residues" evidence="3">
    <location>
        <begin position="534"/>
        <end position="543"/>
    </location>
</feature>
<dbReference type="GO" id="GO:0098978">
    <property type="term" value="C:glutamatergic synapse"/>
    <property type="evidence" value="ECO:0007669"/>
    <property type="project" value="TreeGrafter"/>
</dbReference>
<feature type="region of interest" description="Disordered" evidence="3">
    <location>
        <begin position="510"/>
        <end position="550"/>
    </location>
</feature>
<sequence>MDRSIDSIGSCSLDADSTDFSDTSESINFISPSATRENFTAGITERVKKIQTTQPLTPKLILNQPANQRTATTTAYFDVNSGKISTIVESYINGNSEKFLSTKTIELQSPTIVTHANKKPSYLNLACCVNGYSNYTNYDSIERKEINKSREVSPIRPIITMSRQPRSNDNLLSVPQPVTFVKQSPLASITKRFASLNLSESRDTTDNAVNGNISNRKSFIQQRVEKLYGTSKILTTTTTVKTSETINLNGKNHHVNGGSSGKEIDEKENDEELSMNSLPVMKHLRPEFCRQLNFLNSPKKTRTGNNANTFKSETHTENSNLEKGNLVNQVNDKELIENQIIETNNKEIVMESVINKNILPSTQKSENNNIDISNNNDIFNEKMEIVNCEKTPSETEIKDGNYFLKLLNAEKARILKIADEVESELNDLQSDPSKVPSEEVVGIILSAIGKSRLLATKKFKQFEGLCYENLTPNMDGPQTLSGDLQGFWDMMMLQVDNIDAAFDDLQKCRANGWKKPQPPSPLSAPKGTRLTKRPLSQTQNNKGKVTSTVVKKSSIASLEATQKRDEQRKILLEMKRKQKAAMKQNGTLETTENDEKKEN</sequence>
<reference evidence="4" key="2">
    <citation type="submission" date="2022-10" db="EMBL/GenBank/DDBJ databases">
        <authorList>
            <consortium name="ENA_rothamsted_submissions"/>
            <consortium name="culmorum"/>
            <person name="King R."/>
        </authorList>
    </citation>
    <scope>NUCLEOTIDE SEQUENCE</scope>
</reference>
<gene>
    <name evidence="4" type="ORF">CHIRRI_LOCUS7246</name>
</gene>
<dbReference type="Pfam" id="PF03359">
    <property type="entry name" value="GKAP"/>
    <property type="match status" value="1"/>
</dbReference>
<dbReference type="GO" id="GO:0060090">
    <property type="term" value="F:molecular adaptor activity"/>
    <property type="evidence" value="ECO:0007669"/>
    <property type="project" value="TreeGrafter"/>
</dbReference>
<dbReference type="PANTHER" id="PTHR12353:SF31">
    <property type="entry name" value="LD44824P"/>
    <property type="match status" value="1"/>
</dbReference>
<name>A0A9N9RXG5_9DIPT</name>
<evidence type="ECO:0000313" key="5">
    <source>
        <dbReference type="Proteomes" id="UP001153620"/>
    </source>
</evidence>
<evidence type="ECO:0000256" key="3">
    <source>
        <dbReference type="SAM" id="MobiDB-lite"/>
    </source>
</evidence>
<evidence type="ECO:0000256" key="2">
    <source>
        <dbReference type="SAM" id="Coils"/>
    </source>
</evidence>
<dbReference type="OrthoDB" id="10036956at2759"/>
<dbReference type="AlphaFoldDB" id="A0A9N9RXG5"/>
<evidence type="ECO:0000313" key="4">
    <source>
        <dbReference type="EMBL" id="CAG9804356.1"/>
    </source>
</evidence>
<feature type="coiled-coil region" evidence="2">
    <location>
        <begin position="404"/>
        <end position="431"/>
    </location>
</feature>
<dbReference type="GO" id="GO:0099572">
    <property type="term" value="C:postsynaptic specialization"/>
    <property type="evidence" value="ECO:0007669"/>
    <property type="project" value="TreeGrafter"/>
</dbReference>
<feature type="region of interest" description="Disordered" evidence="3">
    <location>
        <begin position="574"/>
        <end position="599"/>
    </location>
</feature>
<dbReference type="PANTHER" id="PTHR12353">
    <property type="entry name" value="DISKS LARGE-ASSOCIATED PROTEIN DAP SAP90/PSD-95-ASSOCIATED PROTEIN"/>
    <property type="match status" value="1"/>
</dbReference>